<organism evidence="9 10">
    <name type="scientific">Candidatus Enterocloster excrementigallinarum</name>
    <dbReference type="NCBI Taxonomy" id="2838558"/>
    <lineage>
        <taxon>Bacteria</taxon>
        <taxon>Bacillati</taxon>
        <taxon>Bacillota</taxon>
        <taxon>Clostridia</taxon>
        <taxon>Lachnospirales</taxon>
        <taxon>Lachnospiraceae</taxon>
        <taxon>Enterocloster</taxon>
    </lineage>
</organism>
<dbReference type="PANTHER" id="PTHR43386:SF25">
    <property type="entry name" value="PEPTIDE ABC TRANSPORTER PERMEASE PROTEIN"/>
    <property type="match status" value="1"/>
</dbReference>
<accession>A0A9D2PXZ5</accession>
<dbReference type="AlphaFoldDB" id="A0A9D2PXZ5"/>
<reference evidence="9" key="2">
    <citation type="submission" date="2021-04" db="EMBL/GenBank/DDBJ databases">
        <authorList>
            <person name="Gilroy R."/>
        </authorList>
    </citation>
    <scope>NUCLEOTIDE SEQUENCE</scope>
    <source>
        <strain evidence="9">CHK198-12963</strain>
    </source>
</reference>
<dbReference type="GO" id="GO:0005886">
    <property type="term" value="C:plasma membrane"/>
    <property type="evidence" value="ECO:0007669"/>
    <property type="project" value="UniProtKB-SubCell"/>
</dbReference>
<dbReference type="InterPro" id="IPR000515">
    <property type="entry name" value="MetI-like"/>
</dbReference>
<name>A0A9D2PXZ5_9FIRM</name>
<evidence type="ECO:0000256" key="6">
    <source>
        <dbReference type="ARBA" id="ARBA00023136"/>
    </source>
</evidence>
<dbReference type="Proteomes" id="UP000823863">
    <property type="component" value="Unassembled WGS sequence"/>
</dbReference>
<keyword evidence="2 7" id="KW-0813">Transport</keyword>
<feature type="transmembrane region" description="Helical" evidence="7">
    <location>
        <begin position="90"/>
        <end position="114"/>
    </location>
</feature>
<dbReference type="GO" id="GO:0055085">
    <property type="term" value="P:transmembrane transport"/>
    <property type="evidence" value="ECO:0007669"/>
    <property type="project" value="InterPro"/>
</dbReference>
<reference evidence="9" key="1">
    <citation type="journal article" date="2021" name="PeerJ">
        <title>Extensive microbial diversity within the chicken gut microbiome revealed by metagenomics and culture.</title>
        <authorList>
            <person name="Gilroy R."/>
            <person name="Ravi A."/>
            <person name="Getino M."/>
            <person name="Pursley I."/>
            <person name="Horton D.L."/>
            <person name="Alikhan N.F."/>
            <person name="Baker D."/>
            <person name="Gharbi K."/>
            <person name="Hall N."/>
            <person name="Watson M."/>
            <person name="Adriaenssens E.M."/>
            <person name="Foster-Nyarko E."/>
            <person name="Jarju S."/>
            <person name="Secka A."/>
            <person name="Antonio M."/>
            <person name="Oren A."/>
            <person name="Chaudhuri R.R."/>
            <person name="La Ragione R."/>
            <person name="Hildebrand F."/>
            <person name="Pallen M.J."/>
        </authorList>
    </citation>
    <scope>NUCLEOTIDE SEQUENCE</scope>
    <source>
        <strain evidence="9">CHK198-12963</strain>
    </source>
</reference>
<feature type="domain" description="ABC transmembrane type-1" evidence="8">
    <location>
        <begin position="86"/>
        <end position="271"/>
    </location>
</feature>
<evidence type="ECO:0000256" key="7">
    <source>
        <dbReference type="RuleBase" id="RU363032"/>
    </source>
</evidence>
<evidence type="ECO:0000256" key="3">
    <source>
        <dbReference type="ARBA" id="ARBA00022475"/>
    </source>
</evidence>
<keyword evidence="5 7" id="KW-1133">Transmembrane helix</keyword>
<evidence type="ECO:0000256" key="2">
    <source>
        <dbReference type="ARBA" id="ARBA00022448"/>
    </source>
</evidence>
<dbReference type="PANTHER" id="PTHR43386">
    <property type="entry name" value="OLIGOPEPTIDE TRANSPORT SYSTEM PERMEASE PROTEIN APPC"/>
    <property type="match status" value="1"/>
</dbReference>
<dbReference type="InterPro" id="IPR035906">
    <property type="entry name" value="MetI-like_sf"/>
</dbReference>
<comment type="subcellular location">
    <subcellularLocation>
        <location evidence="1 7">Cell membrane</location>
        <topology evidence="1 7">Multi-pass membrane protein</topology>
    </subcellularLocation>
</comment>
<protein>
    <submittedName>
        <fullName evidence="9">ABC transporter permease</fullName>
    </submittedName>
</protein>
<keyword evidence="4 7" id="KW-0812">Transmembrane</keyword>
<evidence type="ECO:0000313" key="10">
    <source>
        <dbReference type="Proteomes" id="UP000823863"/>
    </source>
</evidence>
<evidence type="ECO:0000256" key="4">
    <source>
        <dbReference type="ARBA" id="ARBA00022692"/>
    </source>
</evidence>
<feature type="transmembrane region" description="Helical" evidence="7">
    <location>
        <begin position="248"/>
        <end position="271"/>
    </location>
</feature>
<dbReference type="CDD" id="cd06261">
    <property type="entry name" value="TM_PBP2"/>
    <property type="match status" value="1"/>
</dbReference>
<dbReference type="PROSITE" id="PS50928">
    <property type="entry name" value="ABC_TM1"/>
    <property type="match status" value="1"/>
</dbReference>
<comment type="caution">
    <text evidence="9">The sequence shown here is derived from an EMBL/GenBank/DDBJ whole genome shotgun (WGS) entry which is preliminary data.</text>
</comment>
<evidence type="ECO:0000256" key="1">
    <source>
        <dbReference type="ARBA" id="ARBA00004651"/>
    </source>
</evidence>
<sequence length="290" mass="31120">MIETKAVSIRRQKRKKSCSRLRLGILIFLALLLLLTAGFARQLCPFDPNAQIFDPLLPPDPGHLCGTDRYGRDLFSRILIGLRTSVFSTLALVAIITITGTALGVACGFLGGFADSLIMRISDICLAFPGLVFALAIAALLNGGLQNAVLSLAVISWPRYARIARSQTLAVRQTDYIKAALLAGDTGVQIIFRHILPNILGPILVTATLDIGTMMMELAGLSFLGLGAQPPTAELGNMMSGGRSMLQIYPWVVLSPGLAILTAVVIFNLLGDGLRDYLDPRNSFKSPSIL</sequence>
<evidence type="ECO:0000256" key="5">
    <source>
        <dbReference type="ARBA" id="ARBA00022989"/>
    </source>
</evidence>
<proteinExistence type="inferred from homology"/>
<dbReference type="Pfam" id="PF00528">
    <property type="entry name" value="BPD_transp_1"/>
    <property type="match status" value="1"/>
</dbReference>
<dbReference type="InterPro" id="IPR050366">
    <property type="entry name" value="BP-dependent_transpt_permease"/>
</dbReference>
<comment type="similarity">
    <text evidence="7">Belongs to the binding-protein-dependent transport system permease family.</text>
</comment>
<feature type="transmembrane region" description="Helical" evidence="7">
    <location>
        <begin position="126"/>
        <end position="156"/>
    </location>
</feature>
<keyword evidence="6 7" id="KW-0472">Membrane</keyword>
<evidence type="ECO:0000313" key="9">
    <source>
        <dbReference type="EMBL" id="HJC67847.1"/>
    </source>
</evidence>
<dbReference type="EMBL" id="DWWB01000085">
    <property type="protein sequence ID" value="HJC67847.1"/>
    <property type="molecule type" value="Genomic_DNA"/>
</dbReference>
<dbReference type="SUPFAM" id="SSF161098">
    <property type="entry name" value="MetI-like"/>
    <property type="match status" value="1"/>
</dbReference>
<keyword evidence="3" id="KW-1003">Cell membrane</keyword>
<gene>
    <name evidence="9" type="ORF">H9931_14235</name>
</gene>
<evidence type="ECO:0000259" key="8">
    <source>
        <dbReference type="PROSITE" id="PS50928"/>
    </source>
</evidence>
<dbReference type="Gene3D" id="1.10.3720.10">
    <property type="entry name" value="MetI-like"/>
    <property type="match status" value="1"/>
</dbReference>